<keyword evidence="1" id="KW-0732">Signal</keyword>
<dbReference type="InterPro" id="IPR047111">
    <property type="entry name" value="YbaP-like"/>
</dbReference>
<dbReference type="STRING" id="400092.PKOR_08070"/>
<dbReference type="KEGG" id="pko:PKOR_08070"/>
<feature type="chain" id="PRO_5002413401" description="Polysaccharide biosynthesis protein GumN" evidence="1">
    <location>
        <begin position="17"/>
        <end position="287"/>
    </location>
</feature>
<dbReference type="HOGENOM" id="CLU_057525_1_1_10"/>
<organism evidence="2 3">
    <name type="scientific">Pontibacter korlensis</name>
    <dbReference type="NCBI Taxonomy" id="400092"/>
    <lineage>
        <taxon>Bacteria</taxon>
        <taxon>Pseudomonadati</taxon>
        <taxon>Bacteroidota</taxon>
        <taxon>Cytophagia</taxon>
        <taxon>Cytophagales</taxon>
        <taxon>Hymenobacteraceae</taxon>
        <taxon>Pontibacter</taxon>
    </lineage>
</organism>
<evidence type="ECO:0000256" key="1">
    <source>
        <dbReference type="SAM" id="SignalP"/>
    </source>
</evidence>
<proteinExistence type="predicted"/>
<dbReference type="AlphaFoldDB" id="A0A0E3UZS0"/>
<name>A0A0E3UZS0_9BACT</name>
<evidence type="ECO:0000313" key="2">
    <source>
        <dbReference type="EMBL" id="AKD05591.1"/>
    </source>
</evidence>
<feature type="signal peptide" evidence="1">
    <location>
        <begin position="1"/>
        <end position="16"/>
    </location>
</feature>
<dbReference type="Pfam" id="PF01963">
    <property type="entry name" value="TraB_PrgY_gumN"/>
    <property type="match status" value="1"/>
</dbReference>
<dbReference type="PATRIC" id="fig|400092.3.peg.1780"/>
<dbReference type="CDD" id="cd14789">
    <property type="entry name" value="Tiki"/>
    <property type="match status" value="1"/>
</dbReference>
<dbReference type="InterPro" id="IPR002816">
    <property type="entry name" value="TraB/PrgY/GumN_fam"/>
</dbReference>
<dbReference type="PANTHER" id="PTHR40590">
    <property type="entry name" value="CYTOPLASMIC PROTEIN-RELATED"/>
    <property type="match status" value="1"/>
</dbReference>
<dbReference type="PANTHER" id="PTHR40590:SF1">
    <property type="entry name" value="CYTOPLASMIC PROTEIN"/>
    <property type="match status" value="1"/>
</dbReference>
<gene>
    <name evidence="2" type="ORF">PKOR_08070</name>
</gene>
<evidence type="ECO:0000313" key="3">
    <source>
        <dbReference type="Proteomes" id="UP000033109"/>
    </source>
</evidence>
<protein>
    <recommendedName>
        <fullName evidence="4">Polysaccharide biosynthesis protein GumN</fullName>
    </recommendedName>
</protein>
<evidence type="ECO:0008006" key="4">
    <source>
        <dbReference type="Google" id="ProtNLM"/>
    </source>
</evidence>
<accession>A0A0E3UZS0</accession>
<sequence>MLALLLVLAQALPALAGNSQDENALLWQISGKELKKPSYLYGTIHAICPEKLILTEALQAKVNQTEQLTLELDMDDPGMMAQIMQYATLPEGQSLKAMFEDEEYKALSDYFTSSYGIDLTLLDNMKPFMLQSMIMAKLTDCTPESYEQKLMEMAHAQQKEVIGIESVQEQMAAVDKLPNELYADMLVRTVSDIAQSKADYQEMVNLYLAQDLKGLQEFMKRDYSEEDYRIFDEAFLTQRNKAWIPVMVQMAKAKPTFFAVGAAHLPGENGVIALLRKQGYKVTPVLK</sequence>
<dbReference type="EMBL" id="CP009621">
    <property type="protein sequence ID" value="AKD05591.1"/>
    <property type="molecule type" value="Genomic_DNA"/>
</dbReference>
<reference evidence="2 3" key="1">
    <citation type="journal article" date="2015" name="Sci. Rep.">
        <title>Unraveling adaptation of Pontibacter korlensis to radiation and infertility in desert through complete genome and comparative transcriptomic analysis.</title>
        <authorList>
            <person name="Dai J."/>
            <person name="Dai W."/>
            <person name="Qiu C."/>
            <person name="Yang Z."/>
            <person name="Zhang Y."/>
            <person name="Zhou M."/>
            <person name="Zhang L."/>
            <person name="Fang C."/>
            <person name="Gao Q."/>
            <person name="Yang Q."/>
            <person name="Li X."/>
            <person name="Wang Z."/>
            <person name="Wang Z."/>
            <person name="Jia Z."/>
            <person name="Chen X."/>
        </authorList>
    </citation>
    <scope>NUCLEOTIDE SEQUENCE [LARGE SCALE GENOMIC DNA]</scope>
    <source>
        <strain evidence="2 3">X14-1T</strain>
    </source>
</reference>
<dbReference type="Proteomes" id="UP000033109">
    <property type="component" value="Chromosome"/>
</dbReference>
<keyword evidence="3" id="KW-1185">Reference proteome</keyword>